<dbReference type="EnsemblMetazoa" id="XM_022812197">
    <property type="protein sequence ID" value="XP_022667932"/>
    <property type="gene ID" value="LOC111253169"/>
</dbReference>
<dbReference type="Proteomes" id="UP000594260">
    <property type="component" value="Unplaced"/>
</dbReference>
<evidence type="ECO:0000313" key="2">
    <source>
        <dbReference type="EnsemblMetazoa" id="XP_022667932"/>
    </source>
</evidence>
<dbReference type="OMA" id="IQFYAFE"/>
<dbReference type="Pfam" id="PF04669">
    <property type="entry name" value="PBDC1"/>
    <property type="match status" value="1"/>
</dbReference>
<dbReference type="InterPro" id="IPR021148">
    <property type="entry name" value="Polysacc_synth_dom"/>
</dbReference>
<feature type="domain" description="Polysaccharide biosynthesis" evidence="1">
    <location>
        <begin position="33"/>
        <end position="158"/>
    </location>
</feature>
<dbReference type="GeneID" id="111253169"/>
<keyword evidence="3" id="KW-1185">Reference proteome</keyword>
<dbReference type="InterPro" id="IPR023139">
    <property type="entry name" value="PBDC1-like_dom_sf"/>
</dbReference>
<accession>A0A7M7KM22</accession>
<dbReference type="PANTHER" id="PTHR13410:SF9">
    <property type="entry name" value="PROTEIN PBDC1"/>
    <property type="match status" value="1"/>
</dbReference>
<evidence type="ECO:0000313" key="3">
    <source>
        <dbReference type="Proteomes" id="UP000594260"/>
    </source>
</evidence>
<dbReference type="InterPro" id="IPR008476">
    <property type="entry name" value="PBDC1_metazoa/fungi"/>
</dbReference>
<dbReference type="InParanoid" id="A0A7M7KM22"/>
<sequence length="171" mass="19496">MSNVSSGVDPSGLLEAAKTLSRPAEEFVNHQDVELQWAIKASEHMEIHFSLLKAVDPKFLKLTPVDQQLLEDFNVTFGKQVNLAKIDEIALKSEESKALWRDFCNRYQELVEDFNFATILRLDSSEDYSQENTTLVPRVQFLAIEIARNRFGLNDDIRRKFGSISATETQS</sequence>
<organism evidence="2 3">
    <name type="scientific">Varroa destructor</name>
    <name type="common">Honeybee mite</name>
    <dbReference type="NCBI Taxonomy" id="109461"/>
    <lineage>
        <taxon>Eukaryota</taxon>
        <taxon>Metazoa</taxon>
        <taxon>Ecdysozoa</taxon>
        <taxon>Arthropoda</taxon>
        <taxon>Chelicerata</taxon>
        <taxon>Arachnida</taxon>
        <taxon>Acari</taxon>
        <taxon>Parasitiformes</taxon>
        <taxon>Mesostigmata</taxon>
        <taxon>Gamasina</taxon>
        <taxon>Dermanyssoidea</taxon>
        <taxon>Varroidae</taxon>
        <taxon>Varroa</taxon>
    </lineage>
</organism>
<evidence type="ECO:0000259" key="1">
    <source>
        <dbReference type="Pfam" id="PF04669"/>
    </source>
</evidence>
<dbReference type="OrthoDB" id="10248897at2759"/>
<dbReference type="FunCoup" id="A0A7M7KM22">
    <property type="interactions" value="1201"/>
</dbReference>
<protein>
    <recommendedName>
        <fullName evidence="1">Polysaccharide biosynthesis domain-containing protein</fullName>
    </recommendedName>
</protein>
<dbReference type="RefSeq" id="XP_022667932.1">
    <property type="nucleotide sequence ID" value="XM_022812197.1"/>
</dbReference>
<proteinExistence type="predicted"/>
<dbReference type="AlphaFoldDB" id="A0A7M7KM22"/>
<dbReference type="PANTHER" id="PTHR13410">
    <property type="entry name" value="PROTEIN PBDC1"/>
    <property type="match status" value="1"/>
</dbReference>
<dbReference type="Gene3D" id="1.10.3560.10">
    <property type="entry name" value="yst0336 like domain"/>
    <property type="match status" value="1"/>
</dbReference>
<reference evidence="2" key="1">
    <citation type="submission" date="2021-01" db="UniProtKB">
        <authorList>
            <consortium name="EnsemblMetazoa"/>
        </authorList>
    </citation>
    <scope>IDENTIFICATION</scope>
</reference>
<dbReference type="GO" id="GO:0005737">
    <property type="term" value="C:cytoplasm"/>
    <property type="evidence" value="ECO:0007669"/>
    <property type="project" value="TreeGrafter"/>
</dbReference>
<dbReference type="KEGG" id="vde:111253169"/>
<name>A0A7M7KM22_VARDE</name>